<dbReference type="PANTHER" id="PTHR42711">
    <property type="entry name" value="ABC TRANSPORTER ATP-BINDING PROTEIN"/>
    <property type="match status" value="1"/>
</dbReference>
<organism evidence="5 6">
    <name type="scientific">Paenibacillus cremeus</name>
    <dbReference type="NCBI Taxonomy" id="2163881"/>
    <lineage>
        <taxon>Bacteria</taxon>
        <taxon>Bacillati</taxon>
        <taxon>Bacillota</taxon>
        <taxon>Bacilli</taxon>
        <taxon>Bacillales</taxon>
        <taxon>Paenibacillaceae</taxon>
        <taxon>Paenibacillus</taxon>
    </lineage>
</organism>
<comment type="caution">
    <text evidence="5">The sequence shown here is derived from an EMBL/GenBank/DDBJ whole genome shotgun (WGS) entry which is preliminary data.</text>
</comment>
<evidence type="ECO:0000256" key="1">
    <source>
        <dbReference type="ARBA" id="ARBA00022448"/>
    </source>
</evidence>
<dbReference type="PANTHER" id="PTHR42711:SF4">
    <property type="entry name" value="ABC TRANSPORTER RELATED"/>
    <property type="match status" value="1"/>
</dbReference>
<evidence type="ECO:0000256" key="2">
    <source>
        <dbReference type="ARBA" id="ARBA00022741"/>
    </source>
</evidence>
<accession>A0A559K862</accession>
<feature type="domain" description="ABC transporter" evidence="4">
    <location>
        <begin position="22"/>
        <end position="255"/>
    </location>
</feature>
<keyword evidence="3 5" id="KW-0067">ATP-binding</keyword>
<evidence type="ECO:0000313" key="6">
    <source>
        <dbReference type="Proteomes" id="UP000317036"/>
    </source>
</evidence>
<dbReference type="Gene3D" id="3.40.50.300">
    <property type="entry name" value="P-loop containing nucleotide triphosphate hydrolases"/>
    <property type="match status" value="1"/>
</dbReference>
<sequence>MIEVEHLTKHYQVHEREGGFLASLGSLFHRKYRTVKAVDDISFHIPEGQIVGFLGPNGAGKTTTMKVLTGLLHPTSGQVKVGGYVPFEHKNAFKRRISMVMGQKSQLIWDVPAIESFLVNKAIYEIEHKEYQATLETLVELLDLGAILHKPVRQLSLGERMKCELAAALLHRPDILFLDEPTIGLDVHMQEVMRRFIADYNRSYKATILLTSHYMADVTALCERVMVIAQGQLLYDGGIAQLIERYSRLKRIKLQFAPELPDQELKQQLRQAIQRVDGAEIVDAGEELQVELEVPREQVSTISAMLLSQFPVVDLTIEDPSVESIIGQAYTSQGARE</sequence>
<dbReference type="InterPro" id="IPR050763">
    <property type="entry name" value="ABC_transporter_ATP-binding"/>
</dbReference>
<evidence type="ECO:0000259" key="4">
    <source>
        <dbReference type="PROSITE" id="PS50893"/>
    </source>
</evidence>
<dbReference type="GO" id="GO:0016887">
    <property type="term" value="F:ATP hydrolysis activity"/>
    <property type="evidence" value="ECO:0007669"/>
    <property type="project" value="InterPro"/>
</dbReference>
<proteinExistence type="predicted"/>
<dbReference type="SUPFAM" id="SSF52540">
    <property type="entry name" value="P-loop containing nucleoside triphosphate hydrolases"/>
    <property type="match status" value="1"/>
</dbReference>
<dbReference type="InterPro" id="IPR003439">
    <property type="entry name" value="ABC_transporter-like_ATP-bd"/>
</dbReference>
<reference evidence="5 6" key="1">
    <citation type="submission" date="2019-07" db="EMBL/GenBank/DDBJ databases">
        <authorList>
            <person name="Kim J."/>
        </authorList>
    </citation>
    <scope>NUCLEOTIDE SEQUENCE [LARGE SCALE GENOMIC DNA]</scope>
    <source>
        <strain evidence="5 6">JC52</strain>
    </source>
</reference>
<dbReference type="SMART" id="SM00382">
    <property type="entry name" value="AAA"/>
    <property type="match status" value="1"/>
</dbReference>
<protein>
    <submittedName>
        <fullName evidence="5">ATP-binding cassette domain-containing protein</fullName>
    </submittedName>
</protein>
<evidence type="ECO:0000256" key="3">
    <source>
        <dbReference type="ARBA" id="ARBA00022840"/>
    </source>
</evidence>
<name>A0A559K862_9BACL</name>
<dbReference type="Pfam" id="PF00005">
    <property type="entry name" value="ABC_tran"/>
    <property type="match status" value="1"/>
</dbReference>
<dbReference type="Proteomes" id="UP000317036">
    <property type="component" value="Unassembled WGS sequence"/>
</dbReference>
<dbReference type="RefSeq" id="WP_144850036.1">
    <property type="nucleotide sequence ID" value="NZ_VNJI01000025.1"/>
</dbReference>
<dbReference type="GO" id="GO:0005524">
    <property type="term" value="F:ATP binding"/>
    <property type="evidence" value="ECO:0007669"/>
    <property type="project" value="UniProtKB-KW"/>
</dbReference>
<dbReference type="InterPro" id="IPR027417">
    <property type="entry name" value="P-loop_NTPase"/>
</dbReference>
<keyword evidence="6" id="KW-1185">Reference proteome</keyword>
<evidence type="ECO:0000313" key="5">
    <source>
        <dbReference type="EMBL" id="TVY08273.1"/>
    </source>
</evidence>
<dbReference type="InterPro" id="IPR003593">
    <property type="entry name" value="AAA+_ATPase"/>
</dbReference>
<dbReference type="OrthoDB" id="9804819at2"/>
<dbReference type="AlphaFoldDB" id="A0A559K862"/>
<keyword evidence="2" id="KW-0547">Nucleotide-binding</keyword>
<dbReference type="CDD" id="cd03267">
    <property type="entry name" value="ABC_NatA_like"/>
    <property type="match status" value="1"/>
</dbReference>
<dbReference type="EMBL" id="VNJI01000025">
    <property type="protein sequence ID" value="TVY08273.1"/>
    <property type="molecule type" value="Genomic_DNA"/>
</dbReference>
<gene>
    <name evidence="5" type="ORF">FPZ49_19590</name>
</gene>
<keyword evidence="1" id="KW-0813">Transport</keyword>
<dbReference type="PROSITE" id="PS50893">
    <property type="entry name" value="ABC_TRANSPORTER_2"/>
    <property type="match status" value="1"/>
</dbReference>